<dbReference type="Gene3D" id="1.10.10.10">
    <property type="entry name" value="Winged helix-like DNA-binding domain superfamily/Winged helix DNA-binding domain"/>
    <property type="match status" value="2"/>
</dbReference>
<dbReference type="OrthoDB" id="28610at2157"/>
<dbReference type="HOGENOM" id="CLU_109676_1_0_2"/>
<dbReference type="Pfam" id="PF01022">
    <property type="entry name" value="HTH_5"/>
    <property type="match status" value="1"/>
</dbReference>
<dbReference type="CDD" id="cd00090">
    <property type="entry name" value="HTH_ARSR"/>
    <property type="match status" value="1"/>
</dbReference>
<gene>
    <name evidence="3" type="ORF">HALLA_15175</name>
</gene>
<sequence>MNETRAQIEAEIGTDPGIHFNALVRDLSLAPGQIQYHVRRLVDDGRVIRHEQFGRTHYYPPEYDAWERDAVAVLRRETAGAIATAIYSRESARPGALAADLDIPRSTLEHHLSHLEDCDVVEREYVRGNRVSLSLVRPSETAALLEAVSPTPGTRLVDRFERLVDSLLEEE</sequence>
<evidence type="ECO:0000259" key="2">
    <source>
        <dbReference type="Pfam" id="PF24266"/>
    </source>
</evidence>
<dbReference type="eggNOG" id="arCOG02611">
    <property type="taxonomic scope" value="Archaea"/>
</dbReference>
<dbReference type="InterPro" id="IPR036388">
    <property type="entry name" value="WH-like_DNA-bd_sf"/>
</dbReference>
<keyword evidence="4" id="KW-1185">Reference proteome</keyword>
<dbReference type="InterPro" id="IPR036390">
    <property type="entry name" value="WH_DNA-bd_sf"/>
</dbReference>
<dbReference type="EMBL" id="CP007055">
    <property type="protein sequence ID" value="AHF99935.1"/>
    <property type="molecule type" value="Genomic_DNA"/>
</dbReference>
<name>W0JMJ7_9EURY</name>
<dbReference type="InterPro" id="IPR056504">
    <property type="entry name" value="HTH_HVO_0163_N"/>
</dbReference>
<dbReference type="AlphaFoldDB" id="W0JMJ7"/>
<feature type="domain" description="HTH arsR-type" evidence="1">
    <location>
        <begin position="95"/>
        <end position="122"/>
    </location>
</feature>
<dbReference type="Proteomes" id="UP000019024">
    <property type="component" value="Chromosome"/>
</dbReference>
<dbReference type="GeneID" id="25145763"/>
<dbReference type="PANTHER" id="PTHR36216">
    <property type="entry name" value="TRANSCRIPTIONAL REGULATOR, TRMB"/>
    <property type="match status" value="1"/>
</dbReference>
<dbReference type="KEGG" id="hlr:HALLA_15175"/>
<dbReference type="PANTHER" id="PTHR36216:SF1">
    <property type="entry name" value="HTH ARSR-TYPE DOMAIN-CONTAINING PROTEIN"/>
    <property type="match status" value="1"/>
</dbReference>
<accession>W0JMJ7</accession>
<evidence type="ECO:0000313" key="4">
    <source>
        <dbReference type="Proteomes" id="UP000019024"/>
    </source>
</evidence>
<dbReference type="RefSeq" id="WP_049953174.1">
    <property type="nucleotide sequence ID" value="NZ_CP007055.1"/>
</dbReference>
<proteinExistence type="predicted"/>
<dbReference type="GO" id="GO:0003700">
    <property type="term" value="F:DNA-binding transcription factor activity"/>
    <property type="evidence" value="ECO:0007669"/>
    <property type="project" value="InterPro"/>
</dbReference>
<dbReference type="Pfam" id="PF24266">
    <property type="entry name" value="HTH_HVO_0163_N"/>
    <property type="match status" value="1"/>
</dbReference>
<evidence type="ECO:0000313" key="3">
    <source>
        <dbReference type="EMBL" id="AHF99935.1"/>
    </source>
</evidence>
<protein>
    <submittedName>
        <fullName evidence="3">Transcriptional regulator</fullName>
    </submittedName>
</protein>
<reference evidence="3 4" key="1">
    <citation type="submission" date="2014-01" db="EMBL/GenBank/DDBJ databases">
        <authorList>
            <consortium name="DOE Joint Genome Institute"/>
            <person name="Anderson I."/>
            <person name="Huntemann M."/>
            <person name="Han J."/>
            <person name="Chen A."/>
            <person name="Kyrpides N."/>
            <person name="Mavromatis K."/>
            <person name="Markowitz V."/>
            <person name="Palaniappan K."/>
            <person name="Ivanova N."/>
            <person name="Schaumberg A."/>
            <person name="Pati A."/>
            <person name="Liolios K."/>
            <person name="Nordberg H.P."/>
            <person name="Cantor M.N."/>
            <person name="Hua S.X."/>
            <person name="Woyke T."/>
        </authorList>
    </citation>
    <scope>NUCLEOTIDE SEQUENCE [LARGE SCALE GENOMIC DNA]</scope>
    <source>
        <strain evidence="3 4">XH-48</strain>
    </source>
</reference>
<dbReference type="SUPFAM" id="SSF46785">
    <property type="entry name" value="Winged helix' DNA-binding domain"/>
    <property type="match status" value="2"/>
</dbReference>
<dbReference type="InterPro" id="IPR011991">
    <property type="entry name" value="ArsR-like_HTH"/>
</dbReference>
<feature type="domain" description="HVO-0163 N-terminal HTH" evidence="2">
    <location>
        <begin position="2"/>
        <end position="71"/>
    </location>
</feature>
<dbReference type="STRING" id="797299.HALLA_15175"/>
<organism evidence="3 4">
    <name type="scientific">Halostagnicola larsenii XH-48</name>
    <dbReference type="NCBI Taxonomy" id="797299"/>
    <lineage>
        <taxon>Archaea</taxon>
        <taxon>Methanobacteriati</taxon>
        <taxon>Methanobacteriota</taxon>
        <taxon>Stenosarchaea group</taxon>
        <taxon>Halobacteria</taxon>
        <taxon>Halobacteriales</taxon>
        <taxon>Natrialbaceae</taxon>
        <taxon>Halostagnicola</taxon>
    </lineage>
</organism>
<dbReference type="InterPro" id="IPR001845">
    <property type="entry name" value="HTH_ArsR_DNA-bd_dom"/>
</dbReference>
<evidence type="ECO:0000259" key="1">
    <source>
        <dbReference type="Pfam" id="PF01022"/>
    </source>
</evidence>